<dbReference type="EMBL" id="JACJTQ010000045">
    <property type="protein sequence ID" value="MBD2694323.1"/>
    <property type="molecule type" value="Genomic_DNA"/>
</dbReference>
<organism evidence="1 2">
    <name type="scientific">Anabaena catenula FACHB-362</name>
    <dbReference type="NCBI Taxonomy" id="2692877"/>
    <lineage>
        <taxon>Bacteria</taxon>
        <taxon>Bacillati</taxon>
        <taxon>Cyanobacteriota</taxon>
        <taxon>Cyanophyceae</taxon>
        <taxon>Nostocales</taxon>
        <taxon>Nostocaceae</taxon>
        <taxon>Anabaena</taxon>
    </lineage>
</organism>
<dbReference type="Gene3D" id="3.40.50.1820">
    <property type="entry name" value="alpha/beta hydrolase"/>
    <property type="match status" value="1"/>
</dbReference>
<dbReference type="Proteomes" id="UP000660381">
    <property type="component" value="Unassembled WGS sequence"/>
</dbReference>
<keyword evidence="2" id="KW-1185">Reference proteome</keyword>
<protein>
    <recommendedName>
        <fullName evidence="3">Lecithin:cholesterol acyltransferase</fullName>
    </recommendedName>
</protein>
<reference evidence="1 2" key="1">
    <citation type="journal article" date="2020" name="ISME J.">
        <title>Comparative genomics reveals insights into cyanobacterial evolution and habitat adaptation.</title>
        <authorList>
            <person name="Chen M.Y."/>
            <person name="Teng W.K."/>
            <person name="Zhao L."/>
            <person name="Hu C.X."/>
            <person name="Zhou Y.K."/>
            <person name="Han B.P."/>
            <person name="Song L.R."/>
            <person name="Shu W.S."/>
        </authorList>
    </citation>
    <scope>NUCLEOTIDE SEQUENCE [LARGE SCALE GENOMIC DNA]</scope>
    <source>
        <strain evidence="1 2">FACHB-362</strain>
    </source>
</reference>
<evidence type="ECO:0008006" key="3">
    <source>
        <dbReference type="Google" id="ProtNLM"/>
    </source>
</evidence>
<evidence type="ECO:0000313" key="2">
    <source>
        <dbReference type="Proteomes" id="UP000660381"/>
    </source>
</evidence>
<dbReference type="InterPro" id="IPR029058">
    <property type="entry name" value="AB_hydrolase_fold"/>
</dbReference>
<dbReference type="SUPFAM" id="SSF53474">
    <property type="entry name" value="alpha/beta-Hydrolases"/>
    <property type="match status" value="1"/>
</dbReference>
<comment type="caution">
    <text evidence="1">The sequence shown here is derived from an EMBL/GenBank/DDBJ whole genome shotgun (WGS) entry which is preliminary data.</text>
</comment>
<dbReference type="PANTHER" id="PTHR37946">
    <property type="entry name" value="SLL1969 PROTEIN"/>
    <property type="match status" value="1"/>
</dbReference>
<sequence length="400" mass="45840">MSLTSEEFCWFNELSDTELKQYIKDGSYPSQMTAYFGEDEYESLRELLTAPPHFAVLETEIILLPGIMGSELADESGHKVWVNLRGLIIDGNFVRLHHSDDTMPNNSLQPIGLYEGAYLKTKLWLQDKGYTVHSFAYDWRKPIDNTASQLRDFVEAKGGNKRNKQFVFLAHSMGGLVVRRYLDLFEAQAEDRLDKLIMLGTPNKGSYLPFMAMKGNFPIVKIAGFRYGAEVVRKVVQSFPGLYQLCPNPQIFGQPNIYNADYWNEESINVQYLQDAQQFHQTIQAHLPQKMFLIANRSLKTITRVEREQDGNNWHYRFLGAKVGDGTVPFDSAYLKDITTYETTADHGSIQKNNDVLSAIHDLINQGKTEHLDRYKPTFAFSPSFEELEEIHPDEVVLEL</sequence>
<accession>A0ABR8J9T5</accession>
<proteinExistence type="predicted"/>
<gene>
    <name evidence="1" type="ORF">H6G68_21680</name>
</gene>
<evidence type="ECO:0000313" key="1">
    <source>
        <dbReference type="EMBL" id="MBD2694323.1"/>
    </source>
</evidence>
<dbReference type="Pfam" id="PF02450">
    <property type="entry name" value="LCAT"/>
    <property type="match status" value="1"/>
</dbReference>
<name>A0ABR8J9T5_9NOST</name>
<dbReference type="InterPro" id="IPR003386">
    <property type="entry name" value="LACT/PDAT_acylTrfase"/>
</dbReference>
<dbReference type="PANTHER" id="PTHR37946:SF1">
    <property type="entry name" value="SLL1969 PROTEIN"/>
    <property type="match status" value="1"/>
</dbReference>
<dbReference type="RefSeq" id="WP_190908499.1">
    <property type="nucleotide sequence ID" value="NZ_JACJTQ010000045.1"/>
</dbReference>